<dbReference type="Gene3D" id="1.20.1050.50">
    <property type="entry name" value="Particulate methane monooxygenase subunit c2. Chain: C"/>
    <property type="match status" value="2"/>
</dbReference>
<feature type="transmembrane region" description="Helical" evidence="1">
    <location>
        <begin position="180"/>
        <end position="202"/>
    </location>
</feature>
<dbReference type="RefSeq" id="WP_317963257.1">
    <property type="nucleotide sequence ID" value="NZ_OX458333.1"/>
</dbReference>
<keyword evidence="2" id="KW-0503">Monooxygenase</keyword>
<name>A0ABN8X4G0_9GAMM</name>
<keyword evidence="1" id="KW-1133">Transmembrane helix</keyword>
<keyword evidence="1" id="KW-0472">Membrane</keyword>
<dbReference type="Proteomes" id="UP001162030">
    <property type="component" value="Chromosome"/>
</dbReference>
<evidence type="ECO:0000313" key="3">
    <source>
        <dbReference type="Proteomes" id="UP001162030"/>
    </source>
</evidence>
<dbReference type="EMBL" id="OX458333">
    <property type="protein sequence ID" value="CAI8869833.1"/>
    <property type="molecule type" value="Genomic_DNA"/>
</dbReference>
<evidence type="ECO:0000313" key="2">
    <source>
        <dbReference type="EMBL" id="CAI8869833.1"/>
    </source>
</evidence>
<feature type="transmembrane region" description="Helical" evidence="1">
    <location>
        <begin position="21"/>
        <end position="41"/>
    </location>
</feature>
<dbReference type="CDD" id="cd19412">
    <property type="entry name" value="pMMO-AMO_C"/>
    <property type="match status" value="1"/>
</dbReference>
<organism evidence="2 3">
    <name type="scientific">Methylocaldum szegediense</name>
    <dbReference type="NCBI Taxonomy" id="73780"/>
    <lineage>
        <taxon>Bacteria</taxon>
        <taxon>Pseudomonadati</taxon>
        <taxon>Pseudomonadota</taxon>
        <taxon>Gammaproteobacteria</taxon>
        <taxon>Methylococcales</taxon>
        <taxon>Methylococcaceae</taxon>
        <taxon>Methylocaldum</taxon>
    </lineage>
</organism>
<keyword evidence="2" id="KW-0560">Oxidoreductase</keyword>
<keyword evidence="3" id="KW-1185">Reference proteome</keyword>
<reference evidence="2 3" key="1">
    <citation type="submission" date="2023-03" db="EMBL/GenBank/DDBJ databases">
        <authorList>
            <person name="Pearce D."/>
        </authorList>
    </citation>
    <scope>NUCLEOTIDE SEQUENCE [LARGE SCALE GENOMIC DNA]</scope>
    <source>
        <strain evidence="2">Msz</strain>
    </source>
</reference>
<dbReference type="GO" id="GO:0004497">
    <property type="term" value="F:monooxygenase activity"/>
    <property type="evidence" value="ECO:0007669"/>
    <property type="project" value="UniProtKB-KW"/>
</dbReference>
<feature type="transmembrane region" description="Helical" evidence="1">
    <location>
        <begin position="61"/>
        <end position="84"/>
    </location>
</feature>
<accession>A0ABN8X4G0</accession>
<keyword evidence="1" id="KW-0812">Transmembrane</keyword>
<dbReference type="NCBIfam" id="TIGR03078">
    <property type="entry name" value="CH4_NH3mon_ox_C"/>
    <property type="match status" value="1"/>
</dbReference>
<feature type="transmembrane region" description="Helical" evidence="1">
    <location>
        <begin position="142"/>
        <end position="160"/>
    </location>
</feature>
<feature type="transmembrane region" description="Helical" evidence="1">
    <location>
        <begin position="253"/>
        <end position="280"/>
    </location>
</feature>
<dbReference type="InterPro" id="IPR023349">
    <property type="entry name" value="NH3_CH4_mOase_C_sf"/>
</dbReference>
<dbReference type="Pfam" id="PF04896">
    <property type="entry name" value="AmoC"/>
    <property type="match status" value="1"/>
</dbReference>
<feature type="transmembrane region" description="Helical" evidence="1">
    <location>
        <begin position="214"/>
        <end position="233"/>
    </location>
</feature>
<sequence length="303" mass="35421">MTTSKQTETLATPNEPPLFSWSRLAIVLAGYTSVYLAARWYEGAYAWSTGLDAFSPEFETYWMNLFYVEIVVETLVAAGLWGWLWRSRDRNLERYWAHFIKTETALSRAKDNTLPEMPWKTRDRGLVSLSPREELRRNLTHLIWLAAYGWAFYWGTSFFTEQDATWHQTVVRDTDFTPNHIIVFYMSYPVYIITGWGAFLYAKTRLPYFAKGLSVPYLFSVVGPFTLLPNVGYNEWGHTFWFMEEIFVAPLHYGFVIFAWFALSICGVLLQVFDSFLYLIEKDLSSEMDSQEPGYESHDRTTI</sequence>
<dbReference type="InterPro" id="IPR006980">
    <property type="entry name" value="NH3_CH4_mOase_C"/>
</dbReference>
<proteinExistence type="predicted"/>
<protein>
    <submittedName>
        <fullName evidence="2">Methane/ammonia monooxygenase subunit C</fullName>
    </submittedName>
</protein>
<evidence type="ECO:0000256" key="1">
    <source>
        <dbReference type="SAM" id="Phobius"/>
    </source>
</evidence>
<gene>
    <name evidence="2" type="ORF">MSZNOR_2858</name>
</gene>